<dbReference type="Proteomes" id="UP000199331">
    <property type="component" value="Unassembled WGS sequence"/>
</dbReference>
<dbReference type="OrthoDB" id="3213869at2"/>
<gene>
    <name evidence="1" type="ORF">SAMN04488060_2479</name>
</gene>
<dbReference type="InterPro" id="IPR027417">
    <property type="entry name" value="P-loop_NTPase"/>
</dbReference>
<dbReference type="AlphaFoldDB" id="A0A1I5PLK3"/>
<reference evidence="2" key="1">
    <citation type="submission" date="2016-10" db="EMBL/GenBank/DDBJ databases">
        <authorList>
            <person name="Varghese N."/>
            <person name="Submissions S."/>
        </authorList>
    </citation>
    <scope>NUCLEOTIDE SEQUENCE [LARGE SCALE GENOMIC DNA]</scope>
    <source>
        <strain evidence="2">CGMCC 1.7715</strain>
    </source>
</reference>
<keyword evidence="2" id="KW-1185">Reference proteome</keyword>
<dbReference type="EMBL" id="FOWZ01000004">
    <property type="protein sequence ID" value="SFP34411.1"/>
    <property type="molecule type" value="Genomic_DNA"/>
</dbReference>
<proteinExistence type="predicted"/>
<name>A0A1I5PLK3_9SPHN</name>
<dbReference type="Gene3D" id="3.40.50.300">
    <property type="entry name" value="P-loop containing nucleotide triphosphate hydrolases"/>
    <property type="match status" value="1"/>
</dbReference>
<evidence type="ECO:0000313" key="1">
    <source>
        <dbReference type="EMBL" id="SFP34411.1"/>
    </source>
</evidence>
<sequence>MAAPRHYFHSGLAVASDLALPEWQDFAGGEGGDVRIILSDASMPGCSEADGTIIEGDVIRFAIDGTGVWEIAGGHTIRIYPDAHAQEFELRLFTLGSAWGALGYKRGLAMWHGSVVEKDGQAIMFCGGAGLGKSTTAAAMLAWGWALVSDDLSRIDAQSEGTRVHPASARIKLWRNAIEAFGWEERIIQRDYFRDDKFHLSAPDHHGGATPLPLAAIFVLAEGDRIDIERLDGHRAMQAVLAGTVYRPEMLEALNGWVKQAHMAAQIVALTPVYTLRRPRDLSALGELAQTVEDHLSE</sequence>
<dbReference type="SUPFAM" id="SSF53795">
    <property type="entry name" value="PEP carboxykinase-like"/>
    <property type="match status" value="1"/>
</dbReference>
<accession>A0A1I5PLK3</accession>
<dbReference type="RefSeq" id="WP_090482213.1">
    <property type="nucleotide sequence ID" value="NZ_FOWZ01000004.1"/>
</dbReference>
<organism evidence="1 2">
    <name type="scientific">Qipengyuania nanhaisediminis</name>
    <dbReference type="NCBI Taxonomy" id="604088"/>
    <lineage>
        <taxon>Bacteria</taxon>
        <taxon>Pseudomonadati</taxon>
        <taxon>Pseudomonadota</taxon>
        <taxon>Alphaproteobacteria</taxon>
        <taxon>Sphingomonadales</taxon>
        <taxon>Erythrobacteraceae</taxon>
        <taxon>Qipengyuania</taxon>
    </lineage>
</organism>
<dbReference type="STRING" id="604088.SAMN04488060_2479"/>
<protein>
    <recommendedName>
        <fullName evidence="3">Hpr(Ser) kinase/phosphatase</fullName>
    </recommendedName>
</protein>
<evidence type="ECO:0008006" key="3">
    <source>
        <dbReference type="Google" id="ProtNLM"/>
    </source>
</evidence>
<evidence type="ECO:0000313" key="2">
    <source>
        <dbReference type="Proteomes" id="UP000199331"/>
    </source>
</evidence>